<dbReference type="OrthoDB" id="1027251at2759"/>
<sequence length="143" mass="15781">MCLYIRLMAMEDMAAVCLTRRRKKMIEMASKSKGMDGITCLCILSGLIFGAIISFCLNGSEVTANATLIDESPAELPGSVLKSVNDGIIILAVKFLHFLISKWLQFRFVSVFNHSASFFKSALFWVALTRSVSSSSMQEQLLA</sequence>
<proteinExistence type="predicted"/>
<evidence type="ECO:0000313" key="1">
    <source>
        <dbReference type="Proteomes" id="UP000515151"/>
    </source>
</evidence>
<dbReference type="AlphaFoldDB" id="A0A6P8C972"/>
<keyword evidence="1" id="KW-1185">Reference proteome</keyword>
<name>A0A6P8C972_PUNGR</name>
<gene>
    <name evidence="2" type="primary">LOC116194694</name>
</gene>
<evidence type="ECO:0000313" key="2">
    <source>
        <dbReference type="RefSeq" id="XP_031379435.1"/>
    </source>
</evidence>
<dbReference type="GeneID" id="116194694"/>
<organism evidence="1 2">
    <name type="scientific">Punica granatum</name>
    <name type="common">Pomegranate</name>
    <dbReference type="NCBI Taxonomy" id="22663"/>
    <lineage>
        <taxon>Eukaryota</taxon>
        <taxon>Viridiplantae</taxon>
        <taxon>Streptophyta</taxon>
        <taxon>Embryophyta</taxon>
        <taxon>Tracheophyta</taxon>
        <taxon>Spermatophyta</taxon>
        <taxon>Magnoliopsida</taxon>
        <taxon>eudicotyledons</taxon>
        <taxon>Gunneridae</taxon>
        <taxon>Pentapetalae</taxon>
        <taxon>rosids</taxon>
        <taxon>malvids</taxon>
        <taxon>Myrtales</taxon>
        <taxon>Lythraceae</taxon>
        <taxon>Punica</taxon>
    </lineage>
</organism>
<accession>A0A6P8C972</accession>
<reference evidence="1" key="1">
    <citation type="journal article" date="2020" name="Plant Biotechnol. J.">
        <title>The pomegranate (Punica granatum L.) draft genome dissects genetic divergence between soft- and hard-seeded cultivars.</title>
        <authorList>
            <person name="Luo X."/>
            <person name="Li H."/>
            <person name="Wu Z."/>
            <person name="Yao W."/>
            <person name="Zhao P."/>
            <person name="Cao D."/>
            <person name="Yu H."/>
            <person name="Li K."/>
            <person name="Poudel K."/>
            <person name="Zhao D."/>
            <person name="Zhang F."/>
            <person name="Xia X."/>
            <person name="Chen L."/>
            <person name="Wang Q."/>
            <person name="Jing D."/>
            <person name="Cao S."/>
        </authorList>
    </citation>
    <scope>NUCLEOTIDE SEQUENCE [LARGE SCALE GENOMIC DNA]</scope>
    <source>
        <strain evidence="1">cv. Tunisia</strain>
    </source>
</reference>
<reference evidence="2" key="2">
    <citation type="submission" date="2025-08" db="UniProtKB">
        <authorList>
            <consortium name="RefSeq"/>
        </authorList>
    </citation>
    <scope>IDENTIFICATION</scope>
    <source>
        <tissue evidence="2">Leaf</tissue>
    </source>
</reference>
<protein>
    <submittedName>
        <fullName evidence="2">Uncharacterized protein LOC116194694</fullName>
    </submittedName>
</protein>
<dbReference type="RefSeq" id="XP_031379435.1">
    <property type="nucleotide sequence ID" value="XM_031523575.1"/>
</dbReference>
<dbReference type="Proteomes" id="UP000515151">
    <property type="component" value="Chromosome 1"/>
</dbReference>